<gene>
    <name evidence="1" type="ORF">X777_16387</name>
</gene>
<feature type="non-terminal residue" evidence="1">
    <location>
        <position position="1"/>
    </location>
</feature>
<protein>
    <submittedName>
        <fullName evidence="1">Uncharacterized protein</fullName>
    </submittedName>
</protein>
<dbReference type="AlphaFoldDB" id="A0A026VUY0"/>
<proteinExistence type="predicted"/>
<keyword evidence="2" id="KW-1185">Reference proteome</keyword>
<dbReference type="EMBL" id="KK107883">
    <property type="protein sequence ID" value="EZA47336.1"/>
    <property type="molecule type" value="Genomic_DNA"/>
</dbReference>
<evidence type="ECO:0000313" key="1">
    <source>
        <dbReference type="EMBL" id="EZA47336.1"/>
    </source>
</evidence>
<sequence length="113" mass="12853">IISGCIKNESLINESEKWELNGITNESAYTMGSIVIKIFSIPVTFHVVPNDFPCVSQGILSSAFFYHPHNGFIDYQNKRIIWHENVIPFKSQESIMAPPHSTSGLTRLHIMYK</sequence>
<organism evidence="1 2">
    <name type="scientific">Ooceraea biroi</name>
    <name type="common">Clonal raider ant</name>
    <name type="synonym">Cerapachys biroi</name>
    <dbReference type="NCBI Taxonomy" id="2015173"/>
    <lineage>
        <taxon>Eukaryota</taxon>
        <taxon>Metazoa</taxon>
        <taxon>Ecdysozoa</taxon>
        <taxon>Arthropoda</taxon>
        <taxon>Hexapoda</taxon>
        <taxon>Insecta</taxon>
        <taxon>Pterygota</taxon>
        <taxon>Neoptera</taxon>
        <taxon>Endopterygota</taxon>
        <taxon>Hymenoptera</taxon>
        <taxon>Apocrita</taxon>
        <taxon>Aculeata</taxon>
        <taxon>Formicoidea</taxon>
        <taxon>Formicidae</taxon>
        <taxon>Dorylinae</taxon>
        <taxon>Ooceraea</taxon>
    </lineage>
</organism>
<dbReference type="Proteomes" id="UP000053097">
    <property type="component" value="Unassembled WGS sequence"/>
</dbReference>
<accession>A0A026VUY0</accession>
<name>A0A026VUY0_OOCBI</name>
<reference evidence="1 2" key="1">
    <citation type="journal article" date="2014" name="Curr. Biol.">
        <title>The genome of the clonal raider ant Cerapachys biroi.</title>
        <authorList>
            <person name="Oxley P.R."/>
            <person name="Ji L."/>
            <person name="Fetter-Pruneda I."/>
            <person name="McKenzie S.K."/>
            <person name="Li C."/>
            <person name="Hu H."/>
            <person name="Zhang G."/>
            <person name="Kronauer D.J."/>
        </authorList>
    </citation>
    <scope>NUCLEOTIDE SEQUENCE [LARGE SCALE GENOMIC DNA]</scope>
</reference>
<evidence type="ECO:0000313" key="2">
    <source>
        <dbReference type="Proteomes" id="UP000053097"/>
    </source>
</evidence>